<feature type="compositionally biased region" description="Low complexity" evidence="1">
    <location>
        <begin position="158"/>
        <end position="169"/>
    </location>
</feature>
<feature type="compositionally biased region" description="Basic and acidic residues" evidence="1">
    <location>
        <begin position="387"/>
        <end position="397"/>
    </location>
</feature>
<dbReference type="SUPFAM" id="SSF54001">
    <property type="entry name" value="Cysteine proteinases"/>
    <property type="match status" value="1"/>
</dbReference>
<feature type="domain" description="OTU" evidence="2">
    <location>
        <begin position="52"/>
        <end position="250"/>
    </location>
</feature>
<reference evidence="3 4" key="1">
    <citation type="journal article" date="2018" name="Front. Microbiol.">
        <title>Prospects for Fungal Bioremediation of Acidic Radioactive Waste Sites: Characterization and Genome Sequence of Rhodotorula taiwanensis MD1149.</title>
        <authorList>
            <person name="Tkavc R."/>
            <person name="Matrosova V.Y."/>
            <person name="Grichenko O.E."/>
            <person name="Gostincar C."/>
            <person name="Volpe R.P."/>
            <person name="Klimenkova P."/>
            <person name="Gaidamakova E.K."/>
            <person name="Zhou C.E."/>
            <person name="Stewart B.J."/>
            <person name="Lyman M.G."/>
            <person name="Malfatti S.A."/>
            <person name="Rubinfeld B."/>
            <person name="Courtot M."/>
            <person name="Singh J."/>
            <person name="Dalgard C.L."/>
            <person name="Hamilton T."/>
            <person name="Frey K.G."/>
            <person name="Gunde-Cimerman N."/>
            <person name="Dugan L."/>
            <person name="Daly M.J."/>
        </authorList>
    </citation>
    <scope>NUCLEOTIDE SEQUENCE [LARGE SCALE GENOMIC DNA]</scope>
    <source>
        <strain evidence="3 4">MD1149</strain>
    </source>
</reference>
<feature type="compositionally biased region" description="Low complexity" evidence="1">
    <location>
        <begin position="399"/>
        <end position="416"/>
    </location>
</feature>
<feature type="compositionally biased region" description="Polar residues" evidence="1">
    <location>
        <begin position="436"/>
        <end position="447"/>
    </location>
</feature>
<dbReference type="EMBL" id="PJQD01000045">
    <property type="protein sequence ID" value="POY72900.1"/>
    <property type="molecule type" value="Genomic_DNA"/>
</dbReference>
<keyword evidence="4" id="KW-1185">Reference proteome</keyword>
<sequence length="563" mass="60206">MGKGARNAHAKGGKSCGSAKGRDRTRSDRPKLIEDPELEEKVLTGQLREAGLYAANILGDGNCLFRALADQLYGSPSMHLAIRHEICEYLAGNADRYRLFVDEDSVKGGFDGHVREMRQPGTYGTNIELSAFVARYRRPVKVYQPNLVYVMPVEEAAPGTSTPPSSSSTPVPPSDIPSESAKLTPREKRVLARAEKTKAKDGGAGPKSKKGKEREWQPPVPPSAEDEGAEDSPLCIVYHSWEHYSSLRNIDGPHTGPPRLKVKRVASSRANTPSAVSPDAEIDTAGAERDADPAVDGDLDMAEAEKPSALSPSETEPPPKQHVRRVRRPEQTDHPLPAIRSALARSVANSDRSTSPPPQPIIPVIPPSPSSDVPSSPPSASPVSSDRPPKHLLDRSRPRSNSVASSSSALAPHPSSDTLAVGDPSSDAELDENDNDNVQPRTRSRVNSPASWSSSGSSTGVASSIESGASSDAASPAATPSHASPPPRTAPQRKAVPATRVRRGPTAREKKELARQRRMDRRRTKTLEARPPASSDRVLRSRGPVSPTAPDAGLGGKVRELYI</sequence>
<feature type="region of interest" description="Disordered" evidence="1">
    <location>
        <begin position="156"/>
        <end position="230"/>
    </location>
</feature>
<feature type="compositionally biased region" description="Basic and acidic residues" evidence="1">
    <location>
        <begin position="184"/>
        <end position="201"/>
    </location>
</feature>
<comment type="caution">
    <text evidence="3">The sequence shown here is derived from an EMBL/GenBank/DDBJ whole genome shotgun (WGS) entry which is preliminary data.</text>
</comment>
<dbReference type="GO" id="GO:0016579">
    <property type="term" value="P:protein deubiquitination"/>
    <property type="evidence" value="ECO:0007669"/>
    <property type="project" value="TreeGrafter"/>
</dbReference>
<feature type="compositionally biased region" description="Pro residues" evidence="1">
    <location>
        <begin position="355"/>
        <end position="380"/>
    </location>
</feature>
<feature type="compositionally biased region" description="Basic residues" evidence="1">
    <location>
        <begin position="1"/>
        <end position="12"/>
    </location>
</feature>
<feature type="compositionally biased region" description="Low complexity" evidence="1">
    <location>
        <begin position="448"/>
        <end position="482"/>
    </location>
</feature>
<feature type="compositionally biased region" description="Basic and acidic residues" evidence="1">
    <location>
        <begin position="506"/>
        <end position="517"/>
    </location>
</feature>
<feature type="region of interest" description="Disordered" evidence="1">
    <location>
        <begin position="1"/>
        <end position="37"/>
    </location>
</feature>
<feature type="compositionally biased region" description="Acidic residues" evidence="1">
    <location>
        <begin position="426"/>
        <end position="435"/>
    </location>
</feature>
<gene>
    <name evidence="3" type="ORF">BMF94_4061</name>
</gene>
<organism evidence="3 4">
    <name type="scientific">Rhodotorula taiwanensis</name>
    <dbReference type="NCBI Taxonomy" id="741276"/>
    <lineage>
        <taxon>Eukaryota</taxon>
        <taxon>Fungi</taxon>
        <taxon>Dikarya</taxon>
        <taxon>Basidiomycota</taxon>
        <taxon>Pucciniomycotina</taxon>
        <taxon>Microbotryomycetes</taxon>
        <taxon>Sporidiobolales</taxon>
        <taxon>Sporidiobolaceae</taxon>
        <taxon>Rhodotorula</taxon>
    </lineage>
</organism>
<dbReference type="Pfam" id="PF02338">
    <property type="entry name" value="OTU"/>
    <property type="match status" value="1"/>
</dbReference>
<evidence type="ECO:0000313" key="3">
    <source>
        <dbReference type="EMBL" id="POY72900.1"/>
    </source>
</evidence>
<dbReference type="InterPro" id="IPR050704">
    <property type="entry name" value="Peptidase_C85-like"/>
</dbReference>
<feature type="region of interest" description="Disordered" evidence="1">
    <location>
        <begin position="249"/>
        <end position="563"/>
    </location>
</feature>
<dbReference type="Gene3D" id="3.90.70.80">
    <property type="match status" value="1"/>
</dbReference>
<dbReference type="AlphaFoldDB" id="A0A2S5B7Z7"/>
<evidence type="ECO:0000256" key="1">
    <source>
        <dbReference type="SAM" id="MobiDB-lite"/>
    </source>
</evidence>
<dbReference type="OrthoDB" id="415023at2759"/>
<feature type="compositionally biased region" description="Acidic residues" evidence="1">
    <location>
        <begin position="293"/>
        <end position="302"/>
    </location>
</feature>
<evidence type="ECO:0000313" key="4">
    <source>
        <dbReference type="Proteomes" id="UP000237144"/>
    </source>
</evidence>
<dbReference type="PANTHER" id="PTHR12419:SF7">
    <property type="entry name" value="OTU DOMAIN-CONTAINING PROTEIN 3"/>
    <property type="match status" value="1"/>
</dbReference>
<dbReference type="PANTHER" id="PTHR12419">
    <property type="entry name" value="OTU DOMAIN CONTAINING PROTEIN"/>
    <property type="match status" value="1"/>
</dbReference>
<dbReference type="STRING" id="741276.A0A2S5B7Z7"/>
<dbReference type="Proteomes" id="UP000237144">
    <property type="component" value="Unassembled WGS sequence"/>
</dbReference>
<dbReference type="GO" id="GO:0004843">
    <property type="term" value="F:cysteine-type deubiquitinase activity"/>
    <property type="evidence" value="ECO:0007669"/>
    <property type="project" value="TreeGrafter"/>
</dbReference>
<accession>A0A2S5B7Z7</accession>
<feature type="compositionally biased region" description="Basic and acidic residues" evidence="1">
    <location>
        <begin position="20"/>
        <end position="37"/>
    </location>
</feature>
<protein>
    <recommendedName>
        <fullName evidence="2">OTU domain-containing protein</fullName>
    </recommendedName>
</protein>
<evidence type="ECO:0000259" key="2">
    <source>
        <dbReference type="PROSITE" id="PS50802"/>
    </source>
</evidence>
<proteinExistence type="predicted"/>
<dbReference type="CDD" id="cd22756">
    <property type="entry name" value="OTU_OTUD3-like"/>
    <property type="match status" value="1"/>
</dbReference>
<name>A0A2S5B7Z7_9BASI</name>
<dbReference type="InterPro" id="IPR003323">
    <property type="entry name" value="OTU_dom"/>
</dbReference>
<dbReference type="PROSITE" id="PS50802">
    <property type="entry name" value="OTU"/>
    <property type="match status" value="1"/>
</dbReference>
<dbReference type="InterPro" id="IPR038765">
    <property type="entry name" value="Papain-like_cys_pep_sf"/>
</dbReference>